<dbReference type="KEGG" id="bsto:C0V70_10560"/>
<dbReference type="RefSeq" id="WP_102243829.1">
    <property type="nucleotide sequence ID" value="NZ_CP025704.1"/>
</dbReference>
<dbReference type="PANTHER" id="PTHR43418:SF4">
    <property type="entry name" value="MULTIFUNCTIONAL TRYPTOPHAN BIOSYNTHESIS PROTEIN"/>
    <property type="match status" value="1"/>
</dbReference>
<gene>
    <name evidence="3" type="ORF">C0V70_10560</name>
</gene>
<dbReference type="Pfam" id="PF00117">
    <property type="entry name" value="GATase"/>
    <property type="match status" value="1"/>
</dbReference>
<dbReference type="PRINTS" id="PR00097">
    <property type="entry name" value="ANTSNTHASEII"/>
</dbReference>
<dbReference type="InterPro" id="IPR017926">
    <property type="entry name" value="GATASE"/>
</dbReference>
<dbReference type="PRINTS" id="PR00096">
    <property type="entry name" value="GATASE"/>
</dbReference>
<feature type="domain" description="Glutamine amidotransferase" evidence="2">
    <location>
        <begin position="6"/>
        <end position="170"/>
    </location>
</feature>
<dbReference type="InterPro" id="IPR006221">
    <property type="entry name" value="TrpG/PapA_dom"/>
</dbReference>
<evidence type="ECO:0000256" key="1">
    <source>
        <dbReference type="ARBA" id="ARBA00022962"/>
    </source>
</evidence>
<evidence type="ECO:0000259" key="2">
    <source>
        <dbReference type="Pfam" id="PF00117"/>
    </source>
</evidence>
<dbReference type="GO" id="GO:0004049">
    <property type="term" value="F:anthranilate synthase activity"/>
    <property type="evidence" value="ECO:0007669"/>
    <property type="project" value="TreeGrafter"/>
</dbReference>
<dbReference type="Proteomes" id="UP000235584">
    <property type="component" value="Chromosome"/>
</dbReference>
<dbReference type="SUPFAM" id="SSF52317">
    <property type="entry name" value="Class I glutamine amidotransferase-like"/>
    <property type="match status" value="1"/>
</dbReference>
<keyword evidence="4" id="KW-1185">Reference proteome</keyword>
<dbReference type="GO" id="GO:0000162">
    <property type="term" value="P:L-tryptophan biosynthetic process"/>
    <property type="evidence" value="ECO:0007669"/>
    <property type="project" value="TreeGrafter"/>
</dbReference>
<name>A0A2K9NSR2_BACTC</name>
<accession>A0A2K9NSR2</accession>
<dbReference type="EMBL" id="CP025704">
    <property type="protein sequence ID" value="AUN98538.1"/>
    <property type="molecule type" value="Genomic_DNA"/>
</dbReference>
<dbReference type="AlphaFoldDB" id="A0A2K9NSR2"/>
<evidence type="ECO:0000313" key="4">
    <source>
        <dbReference type="Proteomes" id="UP000235584"/>
    </source>
</evidence>
<protein>
    <recommendedName>
        <fullName evidence="2">Glutamine amidotransferase domain-containing protein</fullName>
    </recommendedName>
</protein>
<evidence type="ECO:0000313" key="3">
    <source>
        <dbReference type="EMBL" id="AUN98538.1"/>
    </source>
</evidence>
<keyword evidence="1" id="KW-0315">Glutamine amidotransferase</keyword>
<dbReference type="PROSITE" id="PS51273">
    <property type="entry name" value="GATASE_TYPE_1"/>
    <property type="match status" value="1"/>
</dbReference>
<dbReference type="CDD" id="cd01743">
    <property type="entry name" value="GATase1_Anthranilate_Synthase"/>
    <property type="match status" value="1"/>
</dbReference>
<dbReference type="PANTHER" id="PTHR43418">
    <property type="entry name" value="MULTIFUNCTIONAL TRYPTOPHAN BIOSYNTHESIS PROTEIN-RELATED"/>
    <property type="match status" value="1"/>
</dbReference>
<dbReference type="GO" id="GO:0005829">
    <property type="term" value="C:cytosol"/>
    <property type="evidence" value="ECO:0007669"/>
    <property type="project" value="TreeGrafter"/>
</dbReference>
<organism evidence="3 4">
    <name type="scientific">Bacteriovorax stolpii</name>
    <name type="common">Bdellovibrio stolpii</name>
    <dbReference type="NCBI Taxonomy" id="960"/>
    <lineage>
        <taxon>Bacteria</taxon>
        <taxon>Pseudomonadati</taxon>
        <taxon>Bdellovibrionota</taxon>
        <taxon>Bacteriovoracia</taxon>
        <taxon>Bacteriovoracales</taxon>
        <taxon>Bacteriovoracaceae</taxon>
        <taxon>Bacteriovorax</taxon>
    </lineage>
</organism>
<proteinExistence type="predicted"/>
<dbReference type="Gene3D" id="3.40.50.880">
    <property type="match status" value="1"/>
</dbReference>
<reference evidence="3 4" key="1">
    <citation type="submission" date="2018-01" db="EMBL/GenBank/DDBJ databases">
        <title>Complete genome sequence of Bacteriovorax stolpii DSM12778.</title>
        <authorList>
            <person name="Tang B."/>
            <person name="Chang J."/>
        </authorList>
    </citation>
    <scope>NUCLEOTIDE SEQUENCE [LARGE SCALE GENOMIC DNA]</scope>
    <source>
        <strain evidence="3 4">DSM 12778</strain>
    </source>
</reference>
<dbReference type="InterPro" id="IPR029062">
    <property type="entry name" value="Class_I_gatase-like"/>
</dbReference>
<sequence length="176" mass="20528">MLDKILIIDFEDSFTYNIANVLYAHETSVQVLGHREFFSSLYFDELMKSSQKRALILGPGPGHPDEYIHYQEKIKLLMDKKNLFVMGICLGHQLMGKIAGRRVDYSRHQVHGQSELIEFKGRKIPVQRYNSLSVWEKEKEVDIQEFPRGVSYQFHPESIGTADNDIFFKDLLVFLE</sequence>
<dbReference type="InterPro" id="IPR050472">
    <property type="entry name" value="Anth_synth/Amidotransfase"/>
</dbReference>